<organism evidence="1 2">
    <name type="scientific">Cotesia congregata</name>
    <name type="common">Parasitoid wasp</name>
    <name type="synonym">Apanteles congregatus</name>
    <dbReference type="NCBI Taxonomy" id="51543"/>
    <lineage>
        <taxon>Eukaryota</taxon>
        <taxon>Metazoa</taxon>
        <taxon>Ecdysozoa</taxon>
        <taxon>Arthropoda</taxon>
        <taxon>Hexapoda</taxon>
        <taxon>Insecta</taxon>
        <taxon>Pterygota</taxon>
        <taxon>Neoptera</taxon>
        <taxon>Endopterygota</taxon>
        <taxon>Hymenoptera</taxon>
        <taxon>Apocrita</taxon>
        <taxon>Ichneumonoidea</taxon>
        <taxon>Braconidae</taxon>
        <taxon>Microgastrinae</taxon>
        <taxon>Cotesia</taxon>
    </lineage>
</organism>
<gene>
    <name evidence="1" type="ORF">HICCMSTLAB_LOCUS3939</name>
</gene>
<comment type="caution">
    <text evidence="1">The sequence shown here is derived from an EMBL/GenBank/DDBJ whole genome shotgun (WGS) entry which is preliminary data.</text>
</comment>
<evidence type="ECO:0000313" key="1">
    <source>
        <dbReference type="EMBL" id="CAG5083824.1"/>
    </source>
</evidence>
<name>A0A8J2H9P3_COTCN</name>
<keyword evidence="2" id="KW-1185">Reference proteome</keyword>
<proteinExistence type="predicted"/>
<protein>
    <submittedName>
        <fullName evidence="1">Uncharacterized protein</fullName>
    </submittedName>
</protein>
<dbReference type="Proteomes" id="UP000786811">
    <property type="component" value="Unassembled WGS sequence"/>
</dbReference>
<dbReference type="EMBL" id="CAJNRD030001118">
    <property type="protein sequence ID" value="CAG5083824.1"/>
    <property type="molecule type" value="Genomic_DNA"/>
</dbReference>
<evidence type="ECO:0000313" key="2">
    <source>
        <dbReference type="Proteomes" id="UP000786811"/>
    </source>
</evidence>
<dbReference type="AlphaFoldDB" id="A0A8J2H9P3"/>
<reference evidence="1" key="1">
    <citation type="submission" date="2021-04" db="EMBL/GenBank/DDBJ databases">
        <authorList>
            <person name="Chebbi M.A.C M."/>
        </authorList>
    </citation>
    <scope>NUCLEOTIDE SEQUENCE</scope>
</reference>
<accession>A0A8J2H9P3</accession>
<sequence length="85" mass="9827">MAKLVKISAEQLNNNTNSPALSCEYCPNLVFKKTADFVKCTEAELKNLTEFRKIFRVLLISLSMSKKILEYLRFLMCKFSTNIKL</sequence>